<dbReference type="RefSeq" id="WP_263037455.1">
    <property type="nucleotide sequence ID" value="NZ_JAOTPL010000005.1"/>
</dbReference>
<gene>
    <name evidence="3" type="ORF">OD355_05485</name>
</gene>
<sequence>MPYHKKIKTYLHILEKFSGINRVNLNSIQHSLKCNYLPASLSSINRAIRELRAMGYDICWNAEEKYYTLESSPNENNKLLKGTLNLMVYADFLKEITESPEGILDYIDFDEKIVSKGAEYLKQIFDAIKTKKWLKITYSNFRDDKLRKHKLAPLMIKEYNARWYLFAVLKAPSCNKQDEAYFFGLDRIVKMAILNDNVPEGVFQRLQSIQKLKKENKQKEISPKDWMREFMGVIFSKENVQEVILKIESSQAPYVKSQPWHHTQIVLADEPDNFQIALYLRPNEELEYKILSFSGRAEVIAPVTFRKKIINTLEKALRLYHE</sequence>
<protein>
    <submittedName>
        <fullName evidence="3">WYL domain-containing protein</fullName>
    </submittedName>
</protein>
<evidence type="ECO:0000259" key="2">
    <source>
        <dbReference type="Pfam" id="PF25583"/>
    </source>
</evidence>
<evidence type="ECO:0000259" key="1">
    <source>
        <dbReference type="Pfam" id="PF13280"/>
    </source>
</evidence>
<dbReference type="Pfam" id="PF13280">
    <property type="entry name" value="WYL"/>
    <property type="match status" value="1"/>
</dbReference>
<dbReference type="InterPro" id="IPR057727">
    <property type="entry name" value="WCX_dom"/>
</dbReference>
<proteinExistence type="predicted"/>
<dbReference type="EMBL" id="JAOTPL010000005">
    <property type="protein sequence ID" value="MCU7693967.1"/>
    <property type="molecule type" value="Genomic_DNA"/>
</dbReference>
<dbReference type="PROSITE" id="PS52050">
    <property type="entry name" value="WYL"/>
    <property type="match status" value="1"/>
</dbReference>
<dbReference type="PANTHER" id="PTHR34580:SF9">
    <property type="entry name" value="SLL5097 PROTEIN"/>
    <property type="match status" value="1"/>
</dbReference>
<accession>A0AAE3IKI0</accession>
<feature type="domain" description="WCX" evidence="2">
    <location>
        <begin position="241"/>
        <end position="317"/>
    </location>
</feature>
<feature type="domain" description="WYL" evidence="1">
    <location>
        <begin position="119"/>
        <end position="190"/>
    </location>
</feature>
<evidence type="ECO:0000313" key="3">
    <source>
        <dbReference type="EMBL" id="MCU7693967.1"/>
    </source>
</evidence>
<evidence type="ECO:0000313" key="4">
    <source>
        <dbReference type="Proteomes" id="UP001209317"/>
    </source>
</evidence>
<dbReference type="InterPro" id="IPR051534">
    <property type="entry name" value="CBASS_pafABC_assoc_protein"/>
</dbReference>
<comment type="caution">
    <text evidence="3">The sequence shown here is derived from an EMBL/GenBank/DDBJ whole genome shotgun (WGS) entry which is preliminary data.</text>
</comment>
<name>A0AAE3IKI0_9BACT</name>
<organism evidence="3 4">
    <name type="scientific">Haoranjiania flava</name>
    <dbReference type="NCBI Taxonomy" id="1856322"/>
    <lineage>
        <taxon>Bacteria</taxon>
        <taxon>Pseudomonadati</taxon>
        <taxon>Bacteroidota</taxon>
        <taxon>Chitinophagia</taxon>
        <taxon>Chitinophagales</taxon>
        <taxon>Chitinophagaceae</taxon>
        <taxon>Haoranjiania</taxon>
    </lineage>
</organism>
<dbReference type="AlphaFoldDB" id="A0AAE3IKI0"/>
<dbReference type="InterPro" id="IPR026881">
    <property type="entry name" value="WYL_dom"/>
</dbReference>
<dbReference type="Pfam" id="PF25583">
    <property type="entry name" value="WCX"/>
    <property type="match status" value="1"/>
</dbReference>
<keyword evidence="4" id="KW-1185">Reference proteome</keyword>
<reference evidence="3" key="1">
    <citation type="submission" date="2022-10" db="EMBL/GenBank/DDBJ databases">
        <authorList>
            <person name="Kim H.S."/>
            <person name="Kim J.-S."/>
            <person name="Suh M.K."/>
            <person name="Eom M.K."/>
            <person name="Lee J.-S."/>
        </authorList>
    </citation>
    <scope>NUCLEOTIDE SEQUENCE</scope>
    <source>
        <strain evidence="3">LIP-5</strain>
    </source>
</reference>
<dbReference type="Proteomes" id="UP001209317">
    <property type="component" value="Unassembled WGS sequence"/>
</dbReference>
<dbReference type="PANTHER" id="PTHR34580">
    <property type="match status" value="1"/>
</dbReference>